<dbReference type="PANTHER" id="PTHR43663:SF1">
    <property type="entry name" value="CHROMATE TRANSPORTER"/>
    <property type="match status" value="1"/>
</dbReference>
<evidence type="ECO:0000256" key="2">
    <source>
        <dbReference type="ARBA" id="ARBA00005262"/>
    </source>
</evidence>
<reference evidence="8" key="1">
    <citation type="journal article" date="2021" name="Int. J. Syst. Evol. Microbiol.">
        <title>Bradyrhizobium septentrionale sp. nov. (sv. septentrionale) and Bradyrhizobium quebecense sp. nov. (sv. septentrionale) associated with legumes native to Canada possess rearranged symbiosis genes and numerous insertion sequences.</title>
        <authorList>
            <person name="Bromfield E.S.P."/>
            <person name="Cloutier S."/>
        </authorList>
    </citation>
    <scope>NUCLEOTIDE SEQUENCE</scope>
    <source>
        <strain evidence="8">5S5</strain>
    </source>
</reference>
<proteinExistence type="inferred from homology"/>
<evidence type="ECO:0000256" key="3">
    <source>
        <dbReference type="ARBA" id="ARBA00022475"/>
    </source>
</evidence>
<evidence type="ECO:0000256" key="7">
    <source>
        <dbReference type="SAM" id="Phobius"/>
    </source>
</evidence>
<comment type="subcellular location">
    <subcellularLocation>
        <location evidence="1">Cell membrane</location>
        <topology evidence="1">Multi-pass membrane protein</topology>
    </subcellularLocation>
</comment>
<name>A0ABZ2P741_9BRAD</name>
<keyword evidence="6 7" id="KW-0472">Membrane</keyword>
<keyword evidence="4 7" id="KW-0812">Transmembrane</keyword>
<keyword evidence="5 7" id="KW-1133">Transmembrane helix</keyword>
<evidence type="ECO:0000313" key="9">
    <source>
        <dbReference type="Proteomes" id="UP001432046"/>
    </source>
</evidence>
<dbReference type="InterPro" id="IPR003370">
    <property type="entry name" value="Chromate_transpt"/>
</dbReference>
<reference evidence="8" key="2">
    <citation type="submission" date="2024-03" db="EMBL/GenBank/DDBJ databases">
        <authorList>
            <person name="Bromfield E.S.P."/>
            <person name="Cloutier S."/>
        </authorList>
    </citation>
    <scope>NUCLEOTIDE SEQUENCE</scope>
    <source>
        <strain evidence="8">5S5</strain>
    </source>
</reference>
<organism evidence="8 9">
    <name type="scientific">Bradyrhizobium septentrionale</name>
    <dbReference type="NCBI Taxonomy" id="1404411"/>
    <lineage>
        <taxon>Bacteria</taxon>
        <taxon>Pseudomonadati</taxon>
        <taxon>Pseudomonadota</taxon>
        <taxon>Alphaproteobacteria</taxon>
        <taxon>Hyphomicrobiales</taxon>
        <taxon>Nitrobacteraceae</taxon>
        <taxon>Bradyrhizobium</taxon>
    </lineage>
</organism>
<comment type="similarity">
    <text evidence="2">Belongs to the chromate ion transporter (CHR) (TC 2.A.51) family.</text>
</comment>
<dbReference type="Proteomes" id="UP001432046">
    <property type="component" value="Chromosome"/>
</dbReference>
<evidence type="ECO:0000256" key="6">
    <source>
        <dbReference type="ARBA" id="ARBA00023136"/>
    </source>
</evidence>
<dbReference type="EMBL" id="CP147711">
    <property type="protein sequence ID" value="WXC83056.1"/>
    <property type="molecule type" value="Genomic_DNA"/>
</dbReference>
<sequence>MKHTATTDDGHRSGTGARSALTVVAAMIRLADIASVFIRYANFTLGGGSATTAVIHGEIVAKRRWVTEEQFALSFALGRLTPGTNVLAFCVGIGWMLRRWPGAVVVLLAASIPCTLIVIVITVLFSKWQENPYAQAAIKGAIAAAVAITVKTVWTIAHPYFTAGNRLRVALVGAAAFILNVLIGLSPIEVLLLAAIVGIFLPEARS</sequence>
<dbReference type="Pfam" id="PF02417">
    <property type="entry name" value="Chromate_transp"/>
    <property type="match status" value="1"/>
</dbReference>
<evidence type="ECO:0000256" key="4">
    <source>
        <dbReference type="ARBA" id="ARBA00022692"/>
    </source>
</evidence>
<evidence type="ECO:0000313" key="8">
    <source>
        <dbReference type="EMBL" id="WXC83056.1"/>
    </source>
</evidence>
<keyword evidence="3" id="KW-1003">Cell membrane</keyword>
<feature type="transmembrane region" description="Helical" evidence="7">
    <location>
        <begin position="103"/>
        <end position="125"/>
    </location>
</feature>
<evidence type="ECO:0000256" key="1">
    <source>
        <dbReference type="ARBA" id="ARBA00004651"/>
    </source>
</evidence>
<feature type="transmembrane region" description="Helical" evidence="7">
    <location>
        <begin position="169"/>
        <end position="201"/>
    </location>
</feature>
<gene>
    <name evidence="8" type="ORF">WDK88_16450</name>
</gene>
<feature type="transmembrane region" description="Helical" evidence="7">
    <location>
        <begin position="71"/>
        <end position="97"/>
    </location>
</feature>
<dbReference type="PANTHER" id="PTHR43663">
    <property type="entry name" value="CHROMATE TRANSPORT PROTEIN-RELATED"/>
    <property type="match status" value="1"/>
</dbReference>
<evidence type="ECO:0000256" key="5">
    <source>
        <dbReference type="ARBA" id="ARBA00022989"/>
    </source>
</evidence>
<accession>A0ABZ2P741</accession>
<keyword evidence="9" id="KW-1185">Reference proteome</keyword>
<feature type="transmembrane region" description="Helical" evidence="7">
    <location>
        <begin position="137"/>
        <end position="157"/>
    </location>
</feature>
<dbReference type="RefSeq" id="WP_224496854.1">
    <property type="nucleotide sequence ID" value="NZ_CP088285.1"/>
</dbReference>
<dbReference type="InterPro" id="IPR052518">
    <property type="entry name" value="CHR_Transporter"/>
</dbReference>
<protein>
    <submittedName>
        <fullName evidence="8">Chromate transporter</fullName>
    </submittedName>
</protein>